<reference evidence="2" key="1">
    <citation type="submission" date="2021-02" db="EMBL/GenBank/DDBJ databases">
        <authorList>
            <person name="Nowell W R."/>
        </authorList>
    </citation>
    <scope>NUCLEOTIDE SEQUENCE</scope>
</reference>
<dbReference type="EMBL" id="CAJNOI010001280">
    <property type="protein sequence ID" value="CAF1400499.1"/>
    <property type="molecule type" value="Genomic_DNA"/>
</dbReference>
<accession>A0A816BU90</accession>
<keyword evidence="3" id="KW-1185">Reference proteome</keyword>
<evidence type="ECO:0000313" key="3">
    <source>
        <dbReference type="Proteomes" id="UP000663832"/>
    </source>
</evidence>
<organism evidence="2 3">
    <name type="scientific">Adineta steineri</name>
    <dbReference type="NCBI Taxonomy" id="433720"/>
    <lineage>
        <taxon>Eukaryota</taxon>
        <taxon>Metazoa</taxon>
        <taxon>Spiralia</taxon>
        <taxon>Gnathifera</taxon>
        <taxon>Rotifera</taxon>
        <taxon>Eurotatoria</taxon>
        <taxon>Bdelloidea</taxon>
        <taxon>Adinetida</taxon>
        <taxon>Adinetidae</taxon>
        <taxon>Adineta</taxon>
    </lineage>
</organism>
<dbReference type="Proteomes" id="UP000663877">
    <property type="component" value="Unassembled WGS sequence"/>
</dbReference>
<proteinExistence type="predicted"/>
<comment type="caution">
    <text evidence="2">The sequence shown here is derived from an EMBL/GenBank/DDBJ whole genome shotgun (WGS) entry which is preliminary data.</text>
</comment>
<sequence>MDIVRNSRNDLKTRQNAFATMIKDEQNYTLDTVKLSQSLIRYDMDLRTDAFRALIAILPKNFSKMNEFKIDLVEIGKSIENE</sequence>
<evidence type="ECO:0000313" key="2">
    <source>
        <dbReference type="EMBL" id="CAF1614015.1"/>
    </source>
</evidence>
<gene>
    <name evidence="1" type="ORF">BJG266_LOCUS37625</name>
    <name evidence="2" type="ORF">QVE165_LOCUS54514</name>
</gene>
<dbReference type="Proteomes" id="UP000663832">
    <property type="component" value="Unassembled WGS sequence"/>
</dbReference>
<dbReference type="EMBL" id="CAJNOM010001606">
    <property type="protein sequence ID" value="CAF1614015.1"/>
    <property type="molecule type" value="Genomic_DNA"/>
</dbReference>
<evidence type="ECO:0000313" key="1">
    <source>
        <dbReference type="EMBL" id="CAF1400499.1"/>
    </source>
</evidence>
<name>A0A816BU90_9BILA</name>
<protein>
    <submittedName>
        <fullName evidence="2">Uncharacterized protein</fullName>
    </submittedName>
</protein>
<dbReference type="AlphaFoldDB" id="A0A816BU90"/>